<protein>
    <submittedName>
        <fullName evidence="2">Uncharacterized protein</fullName>
    </submittedName>
</protein>
<sequence length="62" mass="7257">MEKGNIQQMDLIHFLMNLFSLLSYPLIMAPLYKKMLKVSAKDFQNLIDERGEVILNLLFRIG</sequence>
<evidence type="ECO:0000313" key="2">
    <source>
        <dbReference type="EMBL" id="RFS19424.1"/>
    </source>
</evidence>
<keyword evidence="3" id="KW-1185">Reference proteome</keyword>
<reference evidence="2 3" key="1">
    <citation type="submission" date="2018-07" db="EMBL/GenBank/DDBJ databases">
        <title>Chitinophaga K2CV101002-2 sp. nov., isolated from a monsoon evergreen broad-leaved forest soil.</title>
        <authorList>
            <person name="Lv Y."/>
        </authorList>
    </citation>
    <scope>NUCLEOTIDE SEQUENCE [LARGE SCALE GENOMIC DNA]</scope>
    <source>
        <strain evidence="2 3">GDMCC 1.1288</strain>
    </source>
</reference>
<gene>
    <name evidence="2" type="ORF">DVR12_22580</name>
</gene>
<keyword evidence="1" id="KW-0812">Transmembrane</keyword>
<keyword evidence="1" id="KW-0472">Membrane</keyword>
<comment type="caution">
    <text evidence="2">The sequence shown here is derived from an EMBL/GenBank/DDBJ whole genome shotgun (WGS) entry which is preliminary data.</text>
</comment>
<proteinExistence type="predicted"/>
<organism evidence="2 3">
    <name type="scientific">Chitinophaga silvatica</name>
    <dbReference type="NCBI Taxonomy" id="2282649"/>
    <lineage>
        <taxon>Bacteria</taxon>
        <taxon>Pseudomonadati</taxon>
        <taxon>Bacteroidota</taxon>
        <taxon>Chitinophagia</taxon>
        <taxon>Chitinophagales</taxon>
        <taxon>Chitinophagaceae</taxon>
        <taxon>Chitinophaga</taxon>
    </lineage>
</organism>
<evidence type="ECO:0000313" key="3">
    <source>
        <dbReference type="Proteomes" id="UP000260644"/>
    </source>
</evidence>
<name>A0A3E1Y411_9BACT</name>
<keyword evidence="1" id="KW-1133">Transmembrane helix</keyword>
<feature type="transmembrane region" description="Helical" evidence="1">
    <location>
        <begin position="12"/>
        <end position="32"/>
    </location>
</feature>
<dbReference type="AlphaFoldDB" id="A0A3E1Y411"/>
<dbReference type="EMBL" id="QPMM01000013">
    <property type="protein sequence ID" value="RFS19424.1"/>
    <property type="molecule type" value="Genomic_DNA"/>
</dbReference>
<accession>A0A3E1Y411</accession>
<dbReference type="Proteomes" id="UP000260644">
    <property type="component" value="Unassembled WGS sequence"/>
</dbReference>
<evidence type="ECO:0000256" key="1">
    <source>
        <dbReference type="SAM" id="Phobius"/>
    </source>
</evidence>